<accession>A0A1F8FW06</accession>
<name>A0A1F8FW06_9BACT</name>
<evidence type="ECO:0008006" key="3">
    <source>
        <dbReference type="Google" id="ProtNLM"/>
    </source>
</evidence>
<dbReference type="Gene3D" id="3.20.20.70">
    <property type="entry name" value="Aldolase class I"/>
    <property type="match status" value="1"/>
</dbReference>
<dbReference type="Proteomes" id="UP000178117">
    <property type="component" value="Unassembled WGS sequence"/>
</dbReference>
<dbReference type="STRING" id="1802685.A3C88_00115"/>
<evidence type="ECO:0000313" key="1">
    <source>
        <dbReference type="EMBL" id="OGN16758.1"/>
    </source>
</evidence>
<gene>
    <name evidence="1" type="ORF">A3C88_00115</name>
</gene>
<evidence type="ECO:0000313" key="2">
    <source>
        <dbReference type="Proteomes" id="UP000178117"/>
    </source>
</evidence>
<protein>
    <recommendedName>
        <fullName evidence="3">Phosphoribosylanthranilate isomerase</fullName>
    </recommendedName>
</protein>
<comment type="caution">
    <text evidence="1">The sequence shown here is derived from an EMBL/GenBank/DDBJ whole genome shotgun (WGS) entry which is preliminary data.</text>
</comment>
<sequence>MPARVVQYIGITGFTSRMAVEFALSQFSHTVPQKLMVGVLASWKSLRGLPMREYWQQQTPRAKDVPELFLNDPRVLNLVHYSADNSAHERSVLWKDLAKIQETAGLNFHGFQLNLAWPPVYVLDEWRAVFGYKHTIVLQVGRDAILAVDGHPRKLAEMLKHYGGVVDYMLFDMSGGEGRTLDVSKALPILDVIHEVAAASATKVSVAGGLEPDTLHLLEPILKRYPDISWDAQKGVRDADNNLDSSRVKKYLERSLAMTSIGRA</sequence>
<dbReference type="EMBL" id="MGJZ01000025">
    <property type="protein sequence ID" value="OGN16758.1"/>
    <property type="molecule type" value="Genomic_DNA"/>
</dbReference>
<proteinExistence type="predicted"/>
<reference evidence="1 2" key="1">
    <citation type="journal article" date="2016" name="Nat. Commun.">
        <title>Thousands of microbial genomes shed light on interconnected biogeochemical processes in an aquifer system.</title>
        <authorList>
            <person name="Anantharaman K."/>
            <person name="Brown C.T."/>
            <person name="Hug L.A."/>
            <person name="Sharon I."/>
            <person name="Castelle C.J."/>
            <person name="Probst A.J."/>
            <person name="Thomas B.C."/>
            <person name="Singh A."/>
            <person name="Wilkins M.J."/>
            <person name="Karaoz U."/>
            <person name="Brodie E.L."/>
            <person name="Williams K.H."/>
            <person name="Hubbard S.S."/>
            <person name="Banfield J.F."/>
        </authorList>
    </citation>
    <scope>NUCLEOTIDE SEQUENCE [LARGE SCALE GENOMIC DNA]</scope>
</reference>
<dbReference type="InterPro" id="IPR013785">
    <property type="entry name" value="Aldolase_TIM"/>
</dbReference>
<dbReference type="AlphaFoldDB" id="A0A1F8FW06"/>
<organism evidence="1 2">
    <name type="scientific">Candidatus Yanofskybacteria bacterium RIFCSPHIGHO2_02_FULL_50_12</name>
    <dbReference type="NCBI Taxonomy" id="1802685"/>
    <lineage>
        <taxon>Bacteria</taxon>
        <taxon>Candidatus Yanofskyibacteriota</taxon>
    </lineage>
</organism>